<proteinExistence type="predicted"/>
<gene>
    <name evidence="1" type="ORF">AFUS01_LOCUS12239</name>
</gene>
<evidence type="ECO:0000313" key="1">
    <source>
        <dbReference type="EMBL" id="CAG7723135.1"/>
    </source>
</evidence>
<protein>
    <submittedName>
        <fullName evidence="1">Uncharacterized protein</fullName>
    </submittedName>
</protein>
<dbReference type="AlphaFoldDB" id="A0A8J2JW76"/>
<accession>A0A8J2JW76</accession>
<comment type="caution">
    <text evidence="1">The sequence shown here is derived from an EMBL/GenBank/DDBJ whole genome shotgun (WGS) entry which is preliminary data.</text>
</comment>
<keyword evidence="2" id="KW-1185">Reference proteome</keyword>
<organism evidence="1 2">
    <name type="scientific">Allacma fusca</name>
    <dbReference type="NCBI Taxonomy" id="39272"/>
    <lineage>
        <taxon>Eukaryota</taxon>
        <taxon>Metazoa</taxon>
        <taxon>Ecdysozoa</taxon>
        <taxon>Arthropoda</taxon>
        <taxon>Hexapoda</taxon>
        <taxon>Collembola</taxon>
        <taxon>Symphypleona</taxon>
        <taxon>Sminthuridae</taxon>
        <taxon>Allacma</taxon>
    </lineage>
</organism>
<sequence length="29" mass="3441">YCRCVILLVGTDRPMFRTTRRALKSIANW</sequence>
<reference evidence="1" key="1">
    <citation type="submission" date="2021-06" db="EMBL/GenBank/DDBJ databases">
        <authorList>
            <person name="Hodson N. C."/>
            <person name="Mongue J. A."/>
            <person name="Jaron S. K."/>
        </authorList>
    </citation>
    <scope>NUCLEOTIDE SEQUENCE</scope>
</reference>
<name>A0A8J2JW76_9HEXA</name>
<feature type="non-terminal residue" evidence="1">
    <location>
        <position position="1"/>
    </location>
</feature>
<dbReference type="EMBL" id="CAJVCH010095947">
    <property type="protein sequence ID" value="CAG7723135.1"/>
    <property type="molecule type" value="Genomic_DNA"/>
</dbReference>
<dbReference type="Proteomes" id="UP000708208">
    <property type="component" value="Unassembled WGS sequence"/>
</dbReference>
<evidence type="ECO:0000313" key="2">
    <source>
        <dbReference type="Proteomes" id="UP000708208"/>
    </source>
</evidence>